<dbReference type="EMBL" id="CP006272">
    <property type="protein sequence ID" value="AGZ38587.1"/>
    <property type="molecule type" value="Genomic_DNA"/>
</dbReference>
<dbReference type="PATRIC" id="fig|1246995.3.peg.299"/>
<dbReference type="AlphaFoldDB" id="U5VP61"/>
<organism evidence="1 2">
    <name type="scientific">Actinoplanes friuliensis DSM 7358</name>
    <dbReference type="NCBI Taxonomy" id="1246995"/>
    <lineage>
        <taxon>Bacteria</taxon>
        <taxon>Bacillati</taxon>
        <taxon>Actinomycetota</taxon>
        <taxon>Actinomycetes</taxon>
        <taxon>Micromonosporales</taxon>
        <taxon>Micromonosporaceae</taxon>
        <taxon>Actinoplanes</taxon>
    </lineage>
</organism>
<proteinExistence type="predicted"/>
<dbReference type="eggNOG" id="COG4997">
    <property type="taxonomic scope" value="Bacteria"/>
</dbReference>
<keyword evidence="1" id="KW-0378">Hydrolase</keyword>
<reference evidence="1 2" key="1">
    <citation type="journal article" date="2014" name="J. Biotechnol.">
        <title>Complete genome sequence of the actinobacterium Actinoplanes friuliensis HAG 010964, producer of the lipopeptide antibiotic friulimycin.</title>
        <authorList>
            <person name="Ruckert C."/>
            <person name="Szczepanowski R."/>
            <person name="Albersmeier A."/>
            <person name="Goesmann A."/>
            <person name="Fischer N."/>
            <person name="Steinkamper A."/>
            <person name="Puhler A."/>
            <person name="Biener R."/>
            <person name="Schwartz D."/>
            <person name="Kalinowski J."/>
        </authorList>
    </citation>
    <scope>NUCLEOTIDE SEQUENCE [LARGE SCALE GENOMIC DNA]</scope>
    <source>
        <strain evidence="1 2">DSM 7358</strain>
    </source>
</reference>
<evidence type="ECO:0000313" key="1">
    <source>
        <dbReference type="EMBL" id="AGZ38587.1"/>
    </source>
</evidence>
<name>U5VP61_9ACTN</name>
<dbReference type="KEGG" id="afs:AFR_01490"/>
<dbReference type="Proteomes" id="UP000017746">
    <property type="component" value="Chromosome"/>
</dbReference>
<dbReference type="RefSeq" id="WP_023357530.1">
    <property type="nucleotide sequence ID" value="NC_022657.1"/>
</dbReference>
<sequence length="103" mass="11032">MGDVRSEPAAVLAEVAAERRAQDKKWGLQNHPDGTGPAYAAEAALARKECDEAAATGSLSWRHILLEEVAEATAEDDPEALRRELIQVAAVAVAWAEALDRRG</sequence>
<dbReference type="STRING" id="1246995.AFR_01490"/>
<dbReference type="HOGENOM" id="CLU_2257651_0_0_11"/>
<keyword evidence="2" id="KW-1185">Reference proteome</keyword>
<accession>U5VP61</accession>
<gene>
    <name evidence="1" type="ORF">AFR_01490</name>
</gene>
<evidence type="ECO:0000313" key="2">
    <source>
        <dbReference type="Proteomes" id="UP000017746"/>
    </source>
</evidence>
<dbReference type="OrthoDB" id="21342at2"/>
<dbReference type="GO" id="GO:0016787">
    <property type="term" value="F:hydrolase activity"/>
    <property type="evidence" value="ECO:0007669"/>
    <property type="project" value="UniProtKB-KW"/>
</dbReference>
<protein>
    <submittedName>
        <fullName evidence="1">NUDIX hydrolase</fullName>
    </submittedName>
</protein>